<dbReference type="NCBIfam" id="TIGR01300">
    <property type="entry name" value="CPA3_mnhG_phaG"/>
    <property type="match status" value="1"/>
</dbReference>
<reference evidence="3 6" key="3">
    <citation type="journal article" date="2020" name="Microbiol. Resour. Announc.">
        <title>Complete genome sequence of Pseudomonas otitidis strain MrB4, isolated from Lake Biwa in Japan.</title>
        <authorList>
            <person name="Miyazaki K."/>
            <person name="Hase E."/>
            <person name="Maruya T."/>
        </authorList>
    </citation>
    <scope>NUCLEOTIDE SEQUENCE [LARGE SCALE GENOMIC DNA]</scope>
    <source>
        <strain evidence="3 6">MrB4</strain>
    </source>
</reference>
<gene>
    <name evidence="4" type="ORF">GO594_25800</name>
    <name evidence="3" type="ORF">PtoMrB4_14660</name>
    <name evidence="2" type="ORF">WP8S17C03_15130</name>
</gene>
<dbReference type="AlphaFoldDB" id="A0A1I0TPK9"/>
<evidence type="ECO:0000313" key="2">
    <source>
        <dbReference type="EMBL" id="BBT15464.1"/>
    </source>
</evidence>
<keyword evidence="1" id="KW-0812">Transmembrane</keyword>
<dbReference type="NCBIfam" id="NF009316">
    <property type="entry name" value="PRK12674.1-5"/>
    <property type="match status" value="1"/>
</dbReference>
<dbReference type="EMBL" id="AP022642">
    <property type="protein sequence ID" value="BCA27489.1"/>
    <property type="molecule type" value="Genomic_DNA"/>
</dbReference>
<feature type="transmembrane region" description="Helical" evidence="1">
    <location>
        <begin position="48"/>
        <end position="66"/>
    </location>
</feature>
<dbReference type="EMBL" id="WTFN01000095">
    <property type="protein sequence ID" value="MWK59416.1"/>
    <property type="molecule type" value="Genomic_DNA"/>
</dbReference>
<dbReference type="RefSeq" id="WP_082078339.1">
    <property type="nucleotide sequence ID" value="NZ_AP022213.1"/>
</dbReference>
<evidence type="ECO:0000313" key="7">
    <source>
        <dbReference type="Proteomes" id="UP000515591"/>
    </source>
</evidence>
<dbReference type="PANTHER" id="PTHR34703:SF1">
    <property type="entry name" value="ANTIPORTER SUBUNIT MNHG2-RELATED"/>
    <property type="match status" value="1"/>
</dbReference>
<reference evidence="4 5" key="2">
    <citation type="submission" date="2019-12" db="EMBL/GenBank/DDBJ databases">
        <title>Draft genome sequence of Pseudomonas otitidis recovered from a chicken carcass.</title>
        <authorList>
            <person name="Vieira T.R."/>
            <person name="Oliviera E.F.C."/>
            <person name="Silva N.M.V."/>
            <person name="Sambrano G.E."/>
            <person name="Cibulski S.P."/>
            <person name="Cardoso M.R.I."/>
        </authorList>
    </citation>
    <scope>NUCLEOTIDE SEQUENCE [LARGE SCALE GENOMIC DNA]</scope>
    <source>
        <strain evidence="4 5">25_K</strain>
    </source>
</reference>
<dbReference type="GO" id="GO:0015385">
    <property type="term" value="F:sodium:proton antiporter activity"/>
    <property type="evidence" value="ECO:0007669"/>
    <property type="project" value="TreeGrafter"/>
</dbReference>
<evidence type="ECO:0000256" key="1">
    <source>
        <dbReference type="SAM" id="Phobius"/>
    </source>
</evidence>
<protein>
    <submittedName>
        <fullName evidence="2">Monovalent cation/H+ antiporter subunit G</fullName>
    </submittedName>
    <submittedName>
        <fullName evidence="4">Na+/H+ antiporter subunit G</fullName>
    </submittedName>
</protein>
<dbReference type="Pfam" id="PF03334">
    <property type="entry name" value="PhaG_MnhG_YufB"/>
    <property type="match status" value="1"/>
</dbReference>
<reference evidence="2 7" key="1">
    <citation type="submission" date="2019-12" db="EMBL/GenBank/DDBJ databases">
        <title>complete genome sequences of Pseudomonas otitidis str. WP8-S17-CRE-03 isolated from wastewater treatment plant effluent.</title>
        <authorList>
            <person name="Sekizuka T."/>
            <person name="Itokawa K."/>
            <person name="Yatsu K."/>
            <person name="Inamine Y."/>
            <person name="Kuroda M."/>
        </authorList>
    </citation>
    <scope>NUCLEOTIDE SEQUENCE [LARGE SCALE GENOMIC DNA]</scope>
    <source>
        <strain evidence="2 7">WP8-S17-CRE-03</strain>
    </source>
</reference>
<dbReference type="PANTHER" id="PTHR34703">
    <property type="entry name" value="ANTIPORTER SUBUNIT MNHG2-RELATED"/>
    <property type="match status" value="1"/>
</dbReference>
<evidence type="ECO:0000313" key="6">
    <source>
        <dbReference type="Proteomes" id="UP000501237"/>
    </source>
</evidence>
<dbReference type="Proteomes" id="UP000501237">
    <property type="component" value="Chromosome"/>
</dbReference>
<proteinExistence type="predicted"/>
<evidence type="ECO:0000313" key="4">
    <source>
        <dbReference type="EMBL" id="MWK59416.1"/>
    </source>
</evidence>
<feature type="transmembrane region" description="Helical" evidence="1">
    <location>
        <begin position="12"/>
        <end position="36"/>
    </location>
</feature>
<accession>A0A1I0TPK9</accession>
<sequence>MNIADLPLWAEILVSLLLLLGALFVLIGAIGLYRLPDFFMRLHGPTKATTLGVGSLVMGSLVYFSWVSGTLSFHELLISLFLFISAPVSAYMLAKAAVLQQLPLTSRTRGKPWQQ</sequence>
<dbReference type="Proteomes" id="UP000461288">
    <property type="component" value="Unassembled WGS sequence"/>
</dbReference>
<evidence type="ECO:0000313" key="3">
    <source>
        <dbReference type="EMBL" id="BCA27489.1"/>
    </source>
</evidence>
<organism evidence="4 5">
    <name type="scientific">Metapseudomonas otitidis</name>
    <dbReference type="NCBI Taxonomy" id="319939"/>
    <lineage>
        <taxon>Bacteria</taxon>
        <taxon>Pseudomonadati</taxon>
        <taxon>Pseudomonadota</taxon>
        <taxon>Gammaproteobacteria</taxon>
        <taxon>Pseudomonadales</taxon>
        <taxon>Pseudomonadaceae</taxon>
        <taxon>Metapseudomonas</taxon>
    </lineage>
</organism>
<dbReference type="InterPro" id="IPR005133">
    <property type="entry name" value="PhaG_MnhG_YufB"/>
</dbReference>
<keyword evidence="1" id="KW-0472">Membrane</keyword>
<keyword evidence="1" id="KW-1133">Transmembrane helix</keyword>
<feature type="transmembrane region" description="Helical" evidence="1">
    <location>
        <begin position="78"/>
        <end position="99"/>
    </location>
</feature>
<dbReference type="STRING" id="319939.SAMN05216263_105211"/>
<dbReference type="KEGG" id="poj:PtoMrB4_14660"/>
<evidence type="ECO:0000313" key="5">
    <source>
        <dbReference type="Proteomes" id="UP000461288"/>
    </source>
</evidence>
<dbReference type="GeneID" id="57396680"/>
<name>A0A1I0TPK9_9GAMM</name>
<dbReference type="EMBL" id="AP022213">
    <property type="protein sequence ID" value="BBT15464.1"/>
    <property type="molecule type" value="Genomic_DNA"/>
</dbReference>
<dbReference type="Proteomes" id="UP000515591">
    <property type="component" value="Chromosome"/>
</dbReference>